<dbReference type="SUPFAM" id="SSF51905">
    <property type="entry name" value="FAD/NAD(P)-binding domain"/>
    <property type="match status" value="1"/>
</dbReference>
<dbReference type="InterPro" id="IPR023753">
    <property type="entry name" value="FAD/NAD-binding_dom"/>
</dbReference>
<evidence type="ECO:0000256" key="2">
    <source>
        <dbReference type="ARBA" id="ARBA00022630"/>
    </source>
</evidence>
<proteinExistence type="inferred from homology"/>
<evidence type="ECO:0000259" key="5">
    <source>
        <dbReference type="Pfam" id="PF07992"/>
    </source>
</evidence>
<gene>
    <name evidence="6" type="ORF">B296_00014282</name>
</gene>
<organism evidence="6 7">
    <name type="scientific">Ensete ventricosum</name>
    <name type="common">Abyssinian banana</name>
    <name type="synonym">Musa ensete</name>
    <dbReference type="NCBI Taxonomy" id="4639"/>
    <lineage>
        <taxon>Eukaryota</taxon>
        <taxon>Viridiplantae</taxon>
        <taxon>Streptophyta</taxon>
        <taxon>Embryophyta</taxon>
        <taxon>Tracheophyta</taxon>
        <taxon>Spermatophyta</taxon>
        <taxon>Magnoliopsida</taxon>
        <taxon>Liliopsida</taxon>
        <taxon>Zingiberales</taxon>
        <taxon>Musaceae</taxon>
        <taxon>Ensete</taxon>
    </lineage>
</organism>
<evidence type="ECO:0000313" key="6">
    <source>
        <dbReference type="EMBL" id="RRT56045.1"/>
    </source>
</evidence>
<accession>A0A426YWE2</accession>
<dbReference type="EMBL" id="AMZH03009805">
    <property type="protein sequence ID" value="RRT56045.1"/>
    <property type="molecule type" value="Genomic_DNA"/>
</dbReference>
<feature type="domain" description="FAD/NAD(P)-binding" evidence="5">
    <location>
        <begin position="62"/>
        <end position="207"/>
    </location>
</feature>
<dbReference type="AlphaFoldDB" id="A0A426YWE2"/>
<dbReference type="Gene3D" id="3.50.50.100">
    <property type="match status" value="1"/>
</dbReference>
<evidence type="ECO:0000256" key="4">
    <source>
        <dbReference type="ARBA" id="ARBA00023002"/>
    </source>
</evidence>
<reference evidence="6 7" key="1">
    <citation type="journal article" date="2014" name="Agronomy (Basel)">
        <title>A Draft Genome Sequence for Ensete ventricosum, the Drought-Tolerant Tree Against Hunger.</title>
        <authorList>
            <person name="Harrison J."/>
            <person name="Moore K.A."/>
            <person name="Paszkiewicz K."/>
            <person name="Jones T."/>
            <person name="Grant M."/>
            <person name="Ambacheew D."/>
            <person name="Muzemil S."/>
            <person name="Studholme D.J."/>
        </authorList>
    </citation>
    <scope>NUCLEOTIDE SEQUENCE [LARGE SCALE GENOMIC DNA]</scope>
</reference>
<comment type="similarity">
    <text evidence="1">Belongs to the FAD-dependent oxidoreductase family.</text>
</comment>
<dbReference type="PANTHER" id="PTHR43735">
    <property type="entry name" value="APOPTOSIS-INDUCING FACTOR 1"/>
    <property type="match status" value="1"/>
</dbReference>
<protein>
    <recommendedName>
        <fullName evidence="5">FAD/NAD(P)-binding domain-containing protein</fullName>
    </recommendedName>
</protein>
<comment type="caution">
    <text evidence="6">The sequence shown here is derived from an EMBL/GenBank/DDBJ whole genome shotgun (WGS) entry which is preliminary data.</text>
</comment>
<dbReference type="GO" id="GO:0050660">
    <property type="term" value="F:flavin adenine dinucleotide binding"/>
    <property type="evidence" value="ECO:0007669"/>
    <property type="project" value="TreeGrafter"/>
</dbReference>
<sequence>MGREDPGDATSKTKVVVVGGGVAGAILARSMQFLADVVLIDPYGSLSLSLVFLPCLDNQKIKSSQSVLIIGGGPTGVELAGEIAVDYPDKKVTIVHKGSRLLEFIGHKASKKTFDWLTTKKVEVLLEQSVDLDSISEGDGVYTTSTGEKISADCHFVCVGKPLGSSWLQDSALRDCLNKNGRLMVDEYLRVKGRSNIFAIGDITDIPVSLHLDFN</sequence>
<dbReference type="Proteomes" id="UP000287651">
    <property type="component" value="Unassembled WGS sequence"/>
</dbReference>
<keyword evidence="4" id="KW-0560">Oxidoreductase</keyword>
<keyword evidence="2" id="KW-0285">Flavoprotein</keyword>
<dbReference type="Pfam" id="PF07992">
    <property type="entry name" value="Pyr_redox_2"/>
    <property type="match status" value="1"/>
</dbReference>
<evidence type="ECO:0000256" key="1">
    <source>
        <dbReference type="ARBA" id="ARBA00006442"/>
    </source>
</evidence>
<evidence type="ECO:0000313" key="7">
    <source>
        <dbReference type="Proteomes" id="UP000287651"/>
    </source>
</evidence>
<dbReference type="PANTHER" id="PTHR43735:SF3">
    <property type="entry name" value="FERROPTOSIS SUPPRESSOR PROTEIN 1"/>
    <property type="match status" value="1"/>
</dbReference>
<name>A0A426YWE2_ENSVE</name>
<evidence type="ECO:0000256" key="3">
    <source>
        <dbReference type="ARBA" id="ARBA00022827"/>
    </source>
</evidence>
<keyword evidence="3" id="KW-0274">FAD</keyword>
<dbReference type="GO" id="GO:0004174">
    <property type="term" value="F:electron-transferring-flavoprotein dehydrogenase activity"/>
    <property type="evidence" value="ECO:0007669"/>
    <property type="project" value="TreeGrafter"/>
</dbReference>
<dbReference type="GO" id="GO:0005737">
    <property type="term" value="C:cytoplasm"/>
    <property type="evidence" value="ECO:0007669"/>
    <property type="project" value="TreeGrafter"/>
</dbReference>
<dbReference type="InterPro" id="IPR036188">
    <property type="entry name" value="FAD/NAD-bd_sf"/>
</dbReference>